<dbReference type="AlphaFoldDB" id="Q9PCX5"/>
<dbReference type="Proteomes" id="UP000000812">
    <property type="component" value="Chromosome"/>
</dbReference>
<proteinExistence type="predicted"/>
<name>Q9PCX5_XYLFA</name>
<accession>Q9PCX5</accession>
<sequence length="120" mass="13302">MLFEPYQPRKHIPLDCNGSTQTSATVMGTNQGHSFIPWQQKHHINPSNAMRCSHARYNTDAKSIMTDLISAVSPVYQSSQHIATSAASLTLARSAKQFWLLHHPLLLSSLMPMIGTLSCL</sequence>
<evidence type="ECO:0000313" key="1">
    <source>
        <dbReference type="EMBL" id="AAF84438.1"/>
    </source>
</evidence>
<protein>
    <submittedName>
        <fullName evidence="1">Uncharacterized protein</fullName>
    </submittedName>
</protein>
<dbReference type="PIR" id="D82656">
    <property type="entry name" value="D82656"/>
</dbReference>
<evidence type="ECO:0000313" key="2">
    <source>
        <dbReference type="Proteomes" id="UP000000812"/>
    </source>
</evidence>
<dbReference type="KEGG" id="xfa:XF_1629"/>
<gene>
    <name evidence="1" type="ordered locus">XF_1629</name>
</gene>
<organism evidence="1 2">
    <name type="scientific">Xylella fastidiosa (strain 9a5c)</name>
    <dbReference type="NCBI Taxonomy" id="160492"/>
    <lineage>
        <taxon>Bacteria</taxon>
        <taxon>Pseudomonadati</taxon>
        <taxon>Pseudomonadota</taxon>
        <taxon>Gammaproteobacteria</taxon>
        <taxon>Lysobacterales</taxon>
        <taxon>Lysobacteraceae</taxon>
        <taxon>Xylella</taxon>
    </lineage>
</organism>
<dbReference type="EMBL" id="AE003849">
    <property type="protein sequence ID" value="AAF84438.1"/>
    <property type="molecule type" value="Genomic_DNA"/>
</dbReference>
<reference evidence="1 2" key="1">
    <citation type="journal article" date="2000" name="Nature">
        <title>The genome sequence of the plant pathogen Xylella fastidiosa.</title>
        <authorList>
            <person name="Simpson A.J."/>
            <person name="Reinach F.C."/>
            <person name="Arruda P."/>
            <person name="Abreu F.A."/>
            <person name="Acencio M."/>
            <person name="Alvarenga R."/>
            <person name="Alves L.M."/>
            <person name="Araya J.E."/>
            <person name="Baia G.S."/>
            <person name="Baptista C.S."/>
            <person name="Barros M.H."/>
            <person name="Bonaccorsi E.D."/>
            <person name="Bordin S."/>
            <person name="Bove J.M."/>
            <person name="Briones M.R."/>
            <person name="Bueno M.R."/>
            <person name="Camargo A.A."/>
            <person name="Camargo L.E."/>
            <person name="Carraro D.M."/>
            <person name="Carrer H."/>
            <person name="Colauto N.B."/>
            <person name="Colombo C."/>
            <person name="Costa F.F."/>
            <person name="Costa M.C."/>
            <person name="Costa-Neto C.M."/>
            <person name="Coutinho L.L."/>
            <person name="Cristofani M."/>
            <person name="Dias-Neto E."/>
            <person name="Docena C."/>
            <person name="El-Dorry H."/>
            <person name="Facincani A.P."/>
            <person name="Ferreira A.J."/>
            <person name="Ferreira V.C."/>
            <person name="Ferro J.A."/>
            <person name="Fraga J.S."/>
            <person name="Franca S.C."/>
            <person name="Franco M.C."/>
            <person name="Frohme M."/>
            <person name="Furlan L.R."/>
            <person name="Garnier M."/>
            <person name="Goldman G.H."/>
            <person name="Goldman M.H."/>
            <person name="Gomes S.L."/>
            <person name="Gruber A."/>
            <person name="Ho P.L."/>
            <person name="Hoheisel J.D."/>
            <person name="Junqueira M.L."/>
            <person name="Kemper E.L."/>
            <person name="Kitajima J.P."/>
            <person name="Krieger J.E."/>
            <person name="Kuramae E.E."/>
            <person name="Laigret F."/>
            <person name="Lambais M.R."/>
            <person name="Leite L.C."/>
            <person name="Lemos E.G."/>
            <person name="Lemos M.V."/>
            <person name="Lopes S.A."/>
            <person name="Lopes C.R."/>
            <person name="Machado J.A."/>
            <person name="Machado M.A."/>
            <person name="Madeira A.M."/>
            <person name="Madeira H.M."/>
            <person name="Marino C.L."/>
            <person name="Marques M.V."/>
            <person name="Martins E.A."/>
            <person name="Martins E.M."/>
            <person name="Matsukuma A.Y."/>
            <person name="Menck C.F."/>
            <person name="Miracca E.C."/>
            <person name="Miyaki C.Y."/>
            <person name="Monteriro-Vitorello C.B."/>
            <person name="Moon D.H."/>
            <person name="Nagai M.A."/>
            <person name="Nascimento A.L."/>
            <person name="Netto L.E."/>
            <person name="Nhani A.Jr."/>
            <person name="Nobrega F.G."/>
            <person name="Nunes L.R."/>
            <person name="Oliveira M.A."/>
            <person name="de Oliveira M.C."/>
            <person name="de Oliveira R.C."/>
            <person name="Palmieri D.A."/>
            <person name="Paris A."/>
            <person name="Peixoto B.R."/>
            <person name="Pereira G.A."/>
            <person name="Pereira H.A.Jr."/>
            <person name="Pesquero J.B."/>
            <person name="Quaggio R.B."/>
            <person name="Roberto P.G."/>
            <person name="Rodrigues V."/>
            <person name="de M Rosa A.J."/>
            <person name="de Rosa V.E.Jr."/>
            <person name="de Sa R.G."/>
            <person name="Santelli R.V."/>
            <person name="Sawasaki H.E."/>
            <person name="da Silva A.C."/>
            <person name="da Silva A.M."/>
            <person name="da Silva F.R."/>
            <person name="da Silva W.A.Jr."/>
            <person name="da Silveira J.F."/>
            <person name="Silvestri M.L."/>
            <person name="Siqueira W.J."/>
            <person name="de Souza A.A."/>
            <person name="de Souza A.P."/>
            <person name="Terenzi M.F."/>
            <person name="Truffi D."/>
            <person name="Tsai S.M."/>
            <person name="Tsuhako M.H."/>
            <person name="Vallada H."/>
            <person name="Van Sluys M.A."/>
            <person name="Verjovski-Almeida S."/>
            <person name="Vettore A.L."/>
            <person name="Zago M.A."/>
            <person name="Zatz M."/>
            <person name="Meidanis J."/>
            <person name="Setubal J.C."/>
        </authorList>
    </citation>
    <scope>NUCLEOTIDE SEQUENCE [LARGE SCALE GENOMIC DNA]</scope>
    <source>
        <strain evidence="1 2">9a5c</strain>
    </source>
</reference>
<dbReference type="STRING" id="160492.XF_1629"/>
<dbReference type="HOGENOM" id="CLU_166230_0_0_6"/>